<organism evidence="2 3">
    <name type="scientific">Bacillus xiapuensis</name>
    <dbReference type="NCBI Taxonomy" id="2014075"/>
    <lineage>
        <taxon>Bacteria</taxon>
        <taxon>Bacillati</taxon>
        <taxon>Bacillota</taxon>
        <taxon>Bacilli</taxon>
        <taxon>Bacillales</taxon>
        <taxon>Bacillaceae</taxon>
        <taxon>Bacillus</taxon>
    </lineage>
</organism>
<protein>
    <submittedName>
        <fullName evidence="2">Uncharacterized protein</fullName>
    </submittedName>
</protein>
<evidence type="ECO:0000256" key="1">
    <source>
        <dbReference type="SAM" id="Coils"/>
    </source>
</evidence>
<evidence type="ECO:0000313" key="2">
    <source>
        <dbReference type="EMBL" id="MED3562411.1"/>
    </source>
</evidence>
<accession>A0ABU6N869</accession>
<sequence length="115" mass="13636">MNKVEEFTGQLKDVCRQISELEELRSNLKTRINEESKQSSNEGIFFNNEQLHKLLCYLERTVVLKEAVEGDKDRSNLIDFGHELSWDIAEHFQIDLNEGCIDPKTYEYYTFKSRR</sequence>
<keyword evidence="3" id="KW-1185">Reference proteome</keyword>
<gene>
    <name evidence="2" type="ORF">P4447_08075</name>
</gene>
<dbReference type="EMBL" id="JARMQG010000084">
    <property type="protein sequence ID" value="MED3562411.1"/>
    <property type="molecule type" value="Genomic_DNA"/>
</dbReference>
<feature type="coiled-coil region" evidence="1">
    <location>
        <begin position="4"/>
        <end position="38"/>
    </location>
</feature>
<name>A0ABU6N869_9BACI</name>
<reference evidence="2 3" key="1">
    <citation type="submission" date="2023-03" db="EMBL/GenBank/DDBJ databases">
        <title>Bacillus Genome Sequencing.</title>
        <authorList>
            <person name="Dunlap C."/>
        </authorList>
    </citation>
    <scope>NUCLEOTIDE SEQUENCE [LARGE SCALE GENOMIC DNA]</scope>
    <source>
        <strain evidence="2 3">B-14544</strain>
    </source>
</reference>
<dbReference type="Proteomes" id="UP001330749">
    <property type="component" value="Unassembled WGS sequence"/>
</dbReference>
<comment type="caution">
    <text evidence="2">The sequence shown here is derived from an EMBL/GenBank/DDBJ whole genome shotgun (WGS) entry which is preliminary data.</text>
</comment>
<proteinExistence type="predicted"/>
<dbReference type="RefSeq" id="WP_327967336.1">
    <property type="nucleotide sequence ID" value="NZ_JARMQG010000084.1"/>
</dbReference>
<keyword evidence="1" id="KW-0175">Coiled coil</keyword>
<evidence type="ECO:0000313" key="3">
    <source>
        <dbReference type="Proteomes" id="UP001330749"/>
    </source>
</evidence>